<evidence type="ECO:0000313" key="2">
    <source>
        <dbReference type="Proteomes" id="UP000766698"/>
    </source>
</evidence>
<evidence type="ECO:0000313" key="1">
    <source>
        <dbReference type="EMBL" id="MBB1244350.1"/>
    </source>
</evidence>
<sequence>MLPELPPLPALTRAEGDLVDGYLAALGRLGRINPARGGDTLGALQAAQALVTEAAVLRDALATMHGRGERELHGRVLGHALGVLGVERRLGRLVLPAPLATDRGLDDAP</sequence>
<protein>
    <submittedName>
        <fullName evidence="1">Uncharacterized protein</fullName>
    </submittedName>
</protein>
<reference evidence="2" key="1">
    <citation type="journal article" date="2020" name="Syst. Appl. Microbiol.">
        <title>Streptomyces alkaliterrae sp. nov., isolated from an alkaline soil, and emended descriptions of Streptomyces alkaliphilus, Streptomyces calidiresistens and Streptomyces durbertensis.</title>
        <authorList>
            <person name="Swiecimska M."/>
            <person name="Golinska P."/>
            <person name="Nouioui I."/>
            <person name="Wypij M."/>
            <person name="Rai M."/>
            <person name="Sangal V."/>
            <person name="Goodfellow M."/>
        </authorList>
    </citation>
    <scope>NUCLEOTIDE SEQUENCE [LARGE SCALE GENOMIC DNA]</scope>
    <source>
        <strain evidence="2">DSM 104538</strain>
    </source>
</reference>
<comment type="caution">
    <text evidence="1">The sequence shown here is derived from an EMBL/GenBank/DDBJ whole genome shotgun (WGS) entry which is preliminary data.</text>
</comment>
<name>A0ABR6EH96_9ACTN</name>
<dbReference type="Proteomes" id="UP000766698">
    <property type="component" value="Unassembled WGS sequence"/>
</dbReference>
<accession>A0ABR6EH96</accession>
<gene>
    <name evidence="1" type="ORF">GL263_12380</name>
</gene>
<keyword evidence="2" id="KW-1185">Reference proteome</keyword>
<organism evidence="1 2">
    <name type="scientific">Streptomyces durbertensis</name>
    <dbReference type="NCBI Taxonomy" id="2448886"/>
    <lineage>
        <taxon>Bacteria</taxon>
        <taxon>Bacillati</taxon>
        <taxon>Actinomycetota</taxon>
        <taxon>Actinomycetes</taxon>
        <taxon>Kitasatosporales</taxon>
        <taxon>Streptomycetaceae</taxon>
        <taxon>Streptomyces</taxon>
    </lineage>
</organism>
<dbReference type="EMBL" id="WMLF01000147">
    <property type="protein sequence ID" value="MBB1244350.1"/>
    <property type="molecule type" value="Genomic_DNA"/>
</dbReference>
<proteinExistence type="predicted"/>
<dbReference type="RefSeq" id="WP_182855715.1">
    <property type="nucleotide sequence ID" value="NZ_WMLF01000147.1"/>
</dbReference>